<organism evidence="11 12">
    <name type="scientific">Bombilactobacillus folatiphilus</name>
    <dbReference type="NCBI Taxonomy" id="2923362"/>
    <lineage>
        <taxon>Bacteria</taxon>
        <taxon>Bacillati</taxon>
        <taxon>Bacillota</taxon>
        <taxon>Bacilli</taxon>
        <taxon>Lactobacillales</taxon>
        <taxon>Lactobacillaceae</taxon>
        <taxon>Bombilactobacillus</taxon>
    </lineage>
</organism>
<dbReference type="InterPro" id="IPR012001">
    <property type="entry name" value="Thiamin_PyroP_enz_TPP-bd_dom"/>
</dbReference>
<dbReference type="Gene3D" id="3.40.50.970">
    <property type="match status" value="2"/>
</dbReference>
<proteinExistence type="inferred from homology"/>
<comment type="pathway">
    <text evidence="7">Quinol/quinone metabolism; 1,4-dihydroxy-2-naphthoate biosynthesis; 1,4-dihydroxy-2-naphthoate from chorismate: step 2/7.</text>
</comment>
<comment type="function">
    <text evidence="7">Catalyzes the thiamine diphosphate-dependent decarboxylation of 2-oxoglutarate and the subsequent addition of the resulting succinic semialdehyde-thiamine pyrophosphate anion to isochorismate to yield 2-succinyl-5-enolpyruvyl-6-hydroxy-3-cyclohexene-1-carboxylate (SEPHCHC).</text>
</comment>
<evidence type="ECO:0000259" key="9">
    <source>
        <dbReference type="Pfam" id="PF02776"/>
    </source>
</evidence>
<dbReference type="CDD" id="cd02009">
    <property type="entry name" value="TPP_SHCHC_synthase"/>
    <property type="match status" value="1"/>
</dbReference>
<keyword evidence="6 7" id="KW-0464">Manganese</keyword>
<comment type="cofactor">
    <cofactor evidence="7">
        <name>thiamine diphosphate</name>
        <dbReference type="ChEBI" id="CHEBI:58937"/>
    </cofactor>
    <text evidence="7">Binds 1 thiamine pyrophosphate per subunit.</text>
</comment>
<dbReference type="Pfam" id="PF02775">
    <property type="entry name" value="TPP_enzyme_C"/>
    <property type="match status" value="1"/>
</dbReference>
<protein>
    <recommendedName>
        <fullName evidence="7">2-succinyl-5-enolpyruvyl-6-hydroxy-3-cyclohexene-1-carboxylate synthase</fullName>
        <shortName evidence="7">SEPHCHC synthase</shortName>
        <ecNumber evidence="7">2.2.1.9</ecNumber>
    </recommendedName>
    <alternativeName>
        <fullName evidence="7">Menaquinone biosynthesis protein MenD</fullName>
    </alternativeName>
</protein>
<comment type="catalytic activity">
    <reaction evidence="7">
        <text>isochorismate + 2-oxoglutarate + H(+) = 5-enolpyruvoyl-6-hydroxy-2-succinyl-cyclohex-3-ene-1-carboxylate + CO2</text>
        <dbReference type="Rhea" id="RHEA:25593"/>
        <dbReference type="ChEBI" id="CHEBI:15378"/>
        <dbReference type="ChEBI" id="CHEBI:16526"/>
        <dbReference type="ChEBI" id="CHEBI:16810"/>
        <dbReference type="ChEBI" id="CHEBI:29780"/>
        <dbReference type="ChEBI" id="CHEBI:58818"/>
        <dbReference type="EC" id="2.2.1.9"/>
    </reaction>
</comment>
<gene>
    <name evidence="7 11" type="primary">menD</name>
    <name evidence="11" type="ORF">MOO45_06245</name>
</gene>
<evidence type="ECO:0000259" key="10">
    <source>
        <dbReference type="Pfam" id="PF16582"/>
    </source>
</evidence>
<dbReference type="Pfam" id="PF02776">
    <property type="entry name" value="TPP_enzyme_N"/>
    <property type="match status" value="1"/>
</dbReference>
<dbReference type="PIRSF" id="PIRSF004983">
    <property type="entry name" value="MenD"/>
    <property type="match status" value="1"/>
</dbReference>
<keyword evidence="2 7" id="KW-0808">Transferase</keyword>
<dbReference type="RefSeq" id="WP_249514068.1">
    <property type="nucleotide sequence ID" value="NZ_CP093366.1"/>
</dbReference>
<dbReference type="Proteomes" id="UP000831495">
    <property type="component" value="Chromosome"/>
</dbReference>
<evidence type="ECO:0000256" key="2">
    <source>
        <dbReference type="ARBA" id="ARBA00022679"/>
    </source>
</evidence>
<dbReference type="InterPro" id="IPR029035">
    <property type="entry name" value="DHS-like_NAD/FAD-binding_dom"/>
</dbReference>
<comment type="subunit">
    <text evidence="7">Homodimer.</text>
</comment>
<accession>A0ABY4P7W2</accession>
<dbReference type="Gene3D" id="3.40.50.1220">
    <property type="entry name" value="TPP-binding domain"/>
    <property type="match status" value="1"/>
</dbReference>
<feature type="domain" description="Menaquinone biosynthesis protein MenD middle" evidence="10">
    <location>
        <begin position="219"/>
        <end position="396"/>
    </location>
</feature>
<keyword evidence="3 7" id="KW-0479">Metal-binding</keyword>
<keyword evidence="1 7" id="KW-0474">Menaquinone biosynthesis</keyword>
<dbReference type="InterPro" id="IPR011766">
    <property type="entry name" value="TPP_enzyme_TPP-bd"/>
</dbReference>
<evidence type="ECO:0000313" key="11">
    <source>
        <dbReference type="EMBL" id="UQS81800.1"/>
    </source>
</evidence>
<dbReference type="CDD" id="cd07037">
    <property type="entry name" value="TPP_PYR_MenD"/>
    <property type="match status" value="1"/>
</dbReference>
<keyword evidence="5 7" id="KW-0786">Thiamine pyrophosphate</keyword>
<reference evidence="11" key="1">
    <citation type="journal article" date="2022" name="Int. J. Syst. Evol. Microbiol.">
        <title>Apilactobacillus apisilvae sp. nov., Nicolia spurrieriana gen. nov. sp. nov., Bombilactobacillus folatiphilus sp. nov. and Bombilactobacillus thymidiniphilus sp. nov., four new lactic acid bacterial isolates from stingless bees Tetragonula carbonaria and Austroplebeia australis.</title>
        <authorList>
            <person name="Oliphant S.A."/>
            <person name="Watson-Haigh N.S."/>
            <person name="Sumby K.M."/>
            <person name="Gardner J."/>
            <person name="Groom S."/>
            <person name="Jiranek V."/>
        </authorList>
    </citation>
    <scope>NUCLEOTIDE SEQUENCE</scope>
    <source>
        <strain evidence="11">SG4_D2</strain>
    </source>
</reference>
<keyword evidence="4 7" id="KW-0460">Magnesium</keyword>
<dbReference type="EC" id="2.2.1.9" evidence="7"/>
<dbReference type="SUPFAM" id="SSF52467">
    <property type="entry name" value="DHS-like NAD/FAD-binding domain"/>
    <property type="match status" value="1"/>
</dbReference>
<comment type="similarity">
    <text evidence="7">Belongs to the TPP enzyme family. MenD subfamily.</text>
</comment>
<dbReference type="NCBIfam" id="TIGR00173">
    <property type="entry name" value="menD"/>
    <property type="match status" value="1"/>
</dbReference>
<evidence type="ECO:0000256" key="7">
    <source>
        <dbReference type="HAMAP-Rule" id="MF_01659"/>
    </source>
</evidence>
<evidence type="ECO:0000256" key="6">
    <source>
        <dbReference type="ARBA" id="ARBA00023211"/>
    </source>
</evidence>
<dbReference type="InterPro" id="IPR029061">
    <property type="entry name" value="THDP-binding"/>
</dbReference>
<evidence type="ECO:0000256" key="5">
    <source>
        <dbReference type="ARBA" id="ARBA00023052"/>
    </source>
</evidence>
<evidence type="ECO:0000256" key="3">
    <source>
        <dbReference type="ARBA" id="ARBA00022723"/>
    </source>
</evidence>
<dbReference type="EMBL" id="CP093366">
    <property type="protein sequence ID" value="UQS81800.1"/>
    <property type="molecule type" value="Genomic_DNA"/>
</dbReference>
<dbReference type="InterPro" id="IPR032264">
    <property type="entry name" value="MenD_middle"/>
</dbReference>
<sequence>MTLGQSYLTQQLTPLLATLLQTGIKDVVLSPGSRSTPVAILLGKLADQQQLNLHIDVDERSAAFMGLGIAKTSQHAVLLVCTSGTAAANYYPAICEAYASNIPLIVLTTDRPQELQQVGAPQTLTQANFYGQQVKASYQLPTPRPDLPVATQKYFGYIAQKAVHTALQSPKGPVQLNLPLRKPLLPATDGDLTLKSMVVAQQWEGQRADQTLLTKLETLLSGKKGLIIAGPNAKNAQVIQQFAQKMNWPLLADPLSSLRGYPSVLTTEDWLFQMADLWEQQLQPEVILRLGATPVSAALSQWLAQTTIPIVYLDADRAQLDHTLNTRVAVALTPAQVLPYLSVGAADVKWLQHWSKLDQALKQVLEQVVELSATLTEPQVAWTLGQNLPSDAALFVSNSMPIREVDDYFHPKTPQLVLANRGANGIDGINSTALGMASQRSQNSYLYVGDLAFFHDLTGLMLARQEQLQLTIIVQNNQGGGIFSFLPQAQEPTQFEKVFGTPLHYKVQDVAQLFGGQYYLAQDQVQLAQLLRQEHSGLTLIEVATQRSTLTQIDAQIKQAVTQFLEKMIHAS</sequence>
<name>A0ABY4P7W2_9LACO</name>
<dbReference type="GO" id="GO:0070204">
    <property type="term" value="F:2-succinyl-5-enolpyruvyl-6-hydroxy-3-cyclohexene-1-carboxylic-acid synthase activity"/>
    <property type="evidence" value="ECO:0007669"/>
    <property type="project" value="UniProtKB-EC"/>
</dbReference>
<feature type="domain" description="Thiamine pyrophosphate enzyme TPP-binding" evidence="8">
    <location>
        <begin position="414"/>
        <end position="543"/>
    </location>
</feature>
<dbReference type="SUPFAM" id="SSF52518">
    <property type="entry name" value="Thiamin diphosphate-binding fold (THDP-binding)"/>
    <property type="match status" value="2"/>
</dbReference>
<comment type="pathway">
    <text evidence="7">Quinol/quinone metabolism; menaquinone biosynthesis.</text>
</comment>
<dbReference type="PANTHER" id="PTHR42916">
    <property type="entry name" value="2-SUCCINYL-5-ENOLPYRUVYL-6-HYDROXY-3-CYCLOHEXENE-1-CARBOXYLATE SYNTHASE"/>
    <property type="match status" value="1"/>
</dbReference>
<evidence type="ECO:0000256" key="1">
    <source>
        <dbReference type="ARBA" id="ARBA00022428"/>
    </source>
</evidence>
<dbReference type="InterPro" id="IPR004433">
    <property type="entry name" value="MenaQ_synth_MenD"/>
</dbReference>
<evidence type="ECO:0000256" key="4">
    <source>
        <dbReference type="ARBA" id="ARBA00022842"/>
    </source>
</evidence>
<dbReference type="HAMAP" id="MF_01659">
    <property type="entry name" value="MenD"/>
    <property type="match status" value="1"/>
</dbReference>
<keyword evidence="12" id="KW-1185">Reference proteome</keyword>
<feature type="domain" description="Thiamine pyrophosphate enzyme N-terminal TPP-binding" evidence="9">
    <location>
        <begin position="15"/>
        <end position="126"/>
    </location>
</feature>
<evidence type="ECO:0000259" key="8">
    <source>
        <dbReference type="Pfam" id="PF02775"/>
    </source>
</evidence>
<dbReference type="PANTHER" id="PTHR42916:SF1">
    <property type="entry name" value="PROTEIN PHYLLO, CHLOROPLASTIC"/>
    <property type="match status" value="1"/>
</dbReference>
<dbReference type="Pfam" id="PF16582">
    <property type="entry name" value="TPP_enzyme_M_2"/>
    <property type="match status" value="1"/>
</dbReference>
<evidence type="ECO:0000313" key="12">
    <source>
        <dbReference type="Proteomes" id="UP000831495"/>
    </source>
</evidence>
<comment type="cofactor">
    <cofactor evidence="7">
        <name>Mg(2+)</name>
        <dbReference type="ChEBI" id="CHEBI:18420"/>
    </cofactor>
    <cofactor evidence="7">
        <name>Mn(2+)</name>
        <dbReference type="ChEBI" id="CHEBI:29035"/>
    </cofactor>
</comment>